<evidence type="ECO:0000313" key="2">
    <source>
        <dbReference type="Proteomes" id="UP000245670"/>
    </source>
</evidence>
<dbReference type="Pfam" id="PF10604">
    <property type="entry name" value="Polyketide_cyc2"/>
    <property type="match status" value="1"/>
</dbReference>
<dbReference type="InterPro" id="IPR023393">
    <property type="entry name" value="START-like_dom_sf"/>
</dbReference>
<dbReference type="RefSeq" id="WP_109403826.1">
    <property type="nucleotide sequence ID" value="NZ_QFFG01000001.1"/>
</dbReference>
<name>A0A2U2JF04_9FLAO</name>
<dbReference type="Proteomes" id="UP000245670">
    <property type="component" value="Unassembled WGS sequence"/>
</dbReference>
<dbReference type="SUPFAM" id="SSF55961">
    <property type="entry name" value="Bet v1-like"/>
    <property type="match status" value="1"/>
</dbReference>
<dbReference type="InterPro" id="IPR019587">
    <property type="entry name" value="Polyketide_cyclase/dehydratase"/>
</dbReference>
<proteinExistence type="predicted"/>
<evidence type="ECO:0000313" key="1">
    <source>
        <dbReference type="EMBL" id="PWG06919.1"/>
    </source>
</evidence>
<accession>A0A2U2JF04</accession>
<organism evidence="1 2">
    <name type="scientific">Polaribacter aquimarinus</name>
    <dbReference type="NCBI Taxonomy" id="2100726"/>
    <lineage>
        <taxon>Bacteria</taxon>
        <taxon>Pseudomonadati</taxon>
        <taxon>Bacteroidota</taxon>
        <taxon>Flavobacteriia</taxon>
        <taxon>Flavobacteriales</taxon>
        <taxon>Flavobacteriaceae</taxon>
    </lineage>
</organism>
<gene>
    <name evidence="1" type="ORF">DIS07_03515</name>
</gene>
<dbReference type="OrthoDB" id="191189at2"/>
<reference evidence="1 2" key="1">
    <citation type="submission" date="2018-05" db="EMBL/GenBank/DDBJ databases">
        <title>Polaribacter aquimarinus sp. nov., isolated from sediment in a sediment of sea.</title>
        <authorList>
            <person name="Lu D."/>
        </authorList>
    </citation>
    <scope>NUCLEOTIDE SEQUENCE [LARGE SCALE GENOMIC DNA]</scope>
    <source>
        <strain evidence="1 2">ZY113</strain>
    </source>
</reference>
<protein>
    <submittedName>
        <fullName evidence="1">SRPBCC domain-containing protein</fullName>
    </submittedName>
</protein>
<keyword evidence="2" id="KW-1185">Reference proteome</keyword>
<dbReference type="EMBL" id="QFFG01000001">
    <property type="protein sequence ID" value="PWG06919.1"/>
    <property type="molecule type" value="Genomic_DNA"/>
</dbReference>
<dbReference type="Gene3D" id="3.30.530.20">
    <property type="match status" value="1"/>
</dbReference>
<dbReference type="AlphaFoldDB" id="A0A2U2JF04"/>
<comment type="caution">
    <text evidence="1">The sequence shown here is derived from an EMBL/GenBank/DDBJ whole genome shotgun (WGS) entry which is preliminary data.</text>
</comment>
<sequence>MAKQIKTSITINASKEKIWKILTDFKNYPEWNSFIKSVTGEVKVGKQIKIKLQGMTFKPIILIFNENSELKWLGRLWFKGIFDGEHKFKLTDNGNGTTNFEQSEIFSGILVKLFAKSLDKDTKNGFEQMNKELKLHAEKH</sequence>
<dbReference type="PANTHER" id="PTHR36166:SF1">
    <property type="entry name" value="SRPBCC DOMAIN-CONTAINING PROTEIN"/>
    <property type="match status" value="1"/>
</dbReference>
<dbReference type="CDD" id="cd07822">
    <property type="entry name" value="SRPBCC_4"/>
    <property type="match status" value="1"/>
</dbReference>
<dbReference type="PANTHER" id="PTHR36166">
    <property type="entry name" value="CHROMOSOME 9, WHOLE GENOME SHOTGUN SEQUENCE"/>
    <property type="match status" value="1"/>
</dbReference>